<dbReference type="GO" id="GO:0031416">
    <property type="term" value="C:NatB complex"/>
    <property type="evidence" value="ECO:0007669"/>
    <property type="project" value="TreeGrafter"/>
</dbReference>
<evidence type="ECO:0000313" key="4">
    <source>
        <dbReference type="Proteomes" id="UP000294933"/>
    </source>
</evidence>
<accession>A0A4Y7Q2H8</accession>
<proteinExistence type="inferred from homology"/>
<gene>
    <name evidence="3" type="ORF">BD410DRAFT_789638</name>
</gene>
<dbReference type="PANTHER" id="PTHR22767">
    <property type="entry name" value="N-TERMINAL ACETYLTRANSFERASE-RELATED"/>
    <property type="match status" value="1"/>
</dbReference>
<dbReference type="PANTHER" id="PTHR22767:SF3">
    <property type="entry name" value="N-ALPHA-ACETYLTRANSFERASE 25, NATB AUXILIARY SUBUNIT"/>
    <property type="match status" value="1"/>
</dbReference>
<dbReference type="Gene3D" id="1.25.40.1040">
    <property type="match status" value="1"/>
</dbReference>
<sequence length="943" mass="106302">MSQAALERQIRPIYDALDTGSNKSAIQACNKLLKKHPNLSLVKALKALAVVRTNKIEESLPICDEVLASKPTDLDTLNAMMHVLRALGRHTDMVNMFDEAYKRQPTNEDLGAQSFFANVRAGRWKAAQQVATRMHKQFKSDRFIYWSVMSAVLQAKDPSTPPTTRPILFQLAHRLLLTTPVPPTATADRLHLHVTVLRELSLYDEARQLLETTVGKAIVKTSIVVDELRREVAVESGRWKEEGREAARRLVEEKDRNWLEFRSVLDSAFSDIIPGEDIPEPVITQVKETRDLLAGIAEADGRTDRGAALALVELEWRAREKGVSSHSNELLKMLRKYVEKFGDKACCFEDIRQFVAFKGSEDGLRSWVSYLDEHQHSVESATDLQRSINTHKLRRNALTTAELTPDLELERALTYTKQYLSALPLGKELPETELQPADDLILLAAQAFVSTWTLAHDETFLYNAVSALEYALTRSKHSYLIRLHLIRIYRLLGAPSLAWKHYHDMNVKQVQNDTLSHFTLARASTFSLVATGDLQFSQEILESSQIYSSNSSDTADYIVRAFGAEKYSQIPDFISFEERLDNSLQRDLIKIEHVLMRLTHEPIMDVTDTELIELKFIFDRLHFDNRDFDVLLDYQPRVQTSFNEQTLMLGSSPGLGWLMTFLRIYIRVFQQATDIDDTVEDKLLIGDRPKVNETPENKIPLTDRLLTRKPEELAELTKEELSLFEFAMALCDWLGPYHDHARPPAAVVLAEAAKQAEERSGKVTKSSGTSSNGSSSPNGNGHAKKSEPPAVKPPPEVVTRFFDDMAKRFEEVADGKHLPCEVLHVATLTQEALIILVLATMRFKTPAVVKVNKFGGLTGTFKELRTNALAVVKNMAGTLTKLASREDTSEQRKAFVVSCQKLQTCPEFEHDFILGVAKRVGEARKRVMDGVSKGMLKVGQNLP</sequence>
<dbReference type="STRING" id="50990.A0A4Y7Q2H8"/>
<feature type="region of interest" description="Disordered" evidence="2">
    <location>
        <begin position="757"/>
        <end position="796"/>
    </location>
</feature>
<organism evidence="3 4">
    <name type="scientific">Rickenella mellea</name>
    <dbReference type="NCBI Taxonomy" id="50990"/>
    <lineage>
        <taxon>Eukaryota</taxon>
        <taxon>Fungi</taxon>
        <taxon>Dikarya</taxon>
        <taxon>Basidiomycota</taxon>
        <taxon>Agaricomycotina</taxon>
        <taxon>Agaricomycetes</taxon>
        <taxon>Hymenochaetales</taxon>
        <taxon>Rickenellaceae</taxon>
        <taxon>Rickenella</taxon>
    </lineage>
</organism>
<name>A0A4Y7Q2H8_9AGAM</name>
<comment type="similarity">
    <text evidence="1">Belongs to the MDM20/NAA25 family.</text>
</comment>
<dbReference type="OrthoDB" id="1874341at2759"/>
<dbReference type="InterPro" id="IPR019183">
    <property type="entry name" value="NAA25_NatB_aux_su"/>
</dbReference>
<evidence type="ECO:0000313" key="3">
    <source>
        <dbReference type="EMBL" id="TDL21521.1"/>
    </source>
</evidence>
<dbReference type="Pfam" id="PF09797">
    <property type="entry name" value="NatB_MDM20"/>
    <property type="match status" value="1"/>
</dbReference>
<protein>
    <submittedName>
        <fullName evidence="3">Actin cytoskeleton organization protein</fullName>
    </submittedName>
</protein>
<reference evidence="3 4" key="1">
    <citation type="submission" date="2018-06" db="EMBL/GenBank/DDBJ databases">
        <title>A transcriptomic atlas of mushroom development highlights an independent origin of complex multicellularity.</title>
        <authorList>
            <consortium name="DOE Joint Genome Institute"/>
            <person name="Krizsan K."/>
            <person name="Almasi E."/>
            <person name="Merenyi Z."/>
            <person name="Sahu N."/>
            <person name="Viragh M."/>
            <person name="Koszo T."/>
            <person name="Mondo S."/>
            <person name="Kiss B."/>
            <person name="Balint B."/>
            <person name="Kues U."/>
            <person name="Barry K."/>
            <person name="Hegedus J.C."/>
            <person name="Henrissat B."/>
            <person name="Johnson J."/>
            <person name="Lipzen A."/>
            <person name="Ohm R."/>
            <person name="Nagy I."/>
            <person name="Pangilinan J."/>
            <person name="Yan J."/>
            <person name="Xiong Y."/>
            <person name="Grigoriev I.V."/>
            <person name="Hibbett D.S."/>
            <person name="Nagy L.G."/>
        </authorList>
    </citation>
    <scope>NUCLEOTIDE SEQUENCE [LARGE SCALE GENOMIC DNA]</scope>
    <source>
        <strain evidence="3 4">SZMC22713</strain>
    </source>
</reference>
<dbReference type="AlphaFoldDB" id="A0A4Y7Q2H8"/>
<evidence type="ECO:0000256" key="1">
    <source>
        <dbReference type="ARBA" id="ARBA00006298"/>
    </source>
</evidence>
<feature type="compositionally biased region" description="Low complexity" evidence="2">
    <location>
        <begin position="763"/>
        <end position="781"/>
    </location>
</feature>
<dbReference type="VEuPathDB" id="FungiDB:BD410DRAFT_789638"/>
<dbReference type="InterPro" id="IPR011990">
    <property type="entry name" value="TPR-like_helical_dom_sf"/>
</dbReference>
<keyword evidence="4" id="KW-1185">Reference proteome</keyword>
<dbReference type="EMBL" id="ML170180">
    <property type="protein sequence ID" value="TDL21521.1"/>
    <property type="molecule type" value="Genomic_DNA"/>
</dbReference>
<evidence type="ECO:0000256" key="2">
    <source>
        <dbReference type="SAM" id="MobiDB-lite"/>
    </source>
</evidence>
<dbReference type="Proteomes" id="UP000294933">
    <property type="component" value="Unassembled WGS sequence"/>
</dbReference>
<dbReference type="SUPFAM" id="SSF48452">
    <property type="entry name" value="TPR-like"/>
    <property type="match status" value="1"/>
</dbReference>